<name>A0A367XT29_9ASCO</name>
<dbReference type="PROSITE" id="PS00107">
    <property type="entry name" value="PROTEIN_KINASE_ATP"/>
    <property type="match status" value="1"/>
</dbReference>
<evidence type="ECO:0000256" key="6">
    <source>
        <dbReference type="ARBA" id="ARBA00022777"/>
    </source>
</evidence>
<comment type="similarity">
    <text evidence="1">Belongs to the protein kinase superfamily. STE Ser/Thr protein kinase family. STE20 subfamily.</text>
</comment>
<dbReference type="Proteomes" id="UP000253472">
    <property type="component" value="Unassembled WGS sequence"/>
</dbReference>
<evidence type="ECO:0000256" key="2">
    <source>
        <dbReference type="ARBA" id="ARBA00012513"/>
    </source>
</evidence>
<feature type="domain" description="Protein kinase" evidence="12">
    <location>
        <begin position="30"/>
        <end position="299"/>
    </location>
</feature>
<keyword evidence="3" id="KW-0723">Serine/threonine-protein kinase</keyword>
<organism evidence="13 14">
    <name type="scientific">Candida viswanathii</name>
    <dbReference type="NCBI Taxonomy" id="5486"/>
    <lineage>
        <taxon>Eukaryota</taxon>
        <taxon>Fungi</taxon>
        <taxon>Dikarya</taxon>
        <taxon>Ascomycota</taxon>
        <taxon>Saccharomycotina</taxon>
        <taxon>Pichiomycetes</taxon>
        <taxon>Debaryomycetaceae</taxon>
        <taxon>Candida/Lodderomyces clade</taxon>
        <taxon>Candida</taxon>
    </lineage>
</organism>
<dbReference type="FunFam" id="1.10.510.10:FF:000499">
    <property type="entry name" value="Serine/threonine-protein kinase KIC1"/>
    <property type="match status" value="1"/>
</dbReference>
<evidence type="ECO:0000256" key="8">
    <source>
        <dbReference type="ARBA" id="ARBA00047899"/>
    </source>
</evidence>
<dbReference type="Gene3D" id="1.10.510.10">
    <property type="entry name" value="Transferase(Phosphotransferase) domain 1"/>
    <property type="match status" value="1"/>
</dbReference>
<feature type="region of interest" description="Disordered" evidence="11">
    <location>
        <begin position="1"/>
        <end position="29"/>
    </location>
</feature>
<keyword evidence="4" id="KW-0808">Transferase</keyword>
<dbReference type="EC" id="2.7.11.1" evidence="2"/>
<evidence type="ECO:0000256" key="5">
    <source>
        <dbReference type="ARBA" id="ARBA00022741"/>
    </source>
</evidence>
<dbReference type="InterPro" id="IPR050629">
    <property type="entry name" value="STE20/SPS1-PAK"/>
</dbReference>
<dbReference type="SUPFAM" id="SSF56112">
    <property type="entry name" value="Protein kinase-like (PK-like)"/>
    <property type="match status" value="1"/>
</dbReference>
<dbReference type="InterPro" id="IPR000719">
    <property type="entry name" value="Prot_kinase_dom"/>
</dbReference>
<evidence type="ECO:0000256" key="11">
    <source>
        <dbReference type="SAM" id="MobiDB-lite"/>
    </source>
</evidence>
<keyword evidence="6" id="KW-0418">Kinase</keyword>
<keyword evidence="14" id="KW-1185">Reference proteome</keyword>
<evidence type="ECO:0000256" key="10">
    <source>
        <dbReference type="PROSITE-ProRule" id="PRU10141"/>
    </source>
</evidence>
<comment type="catalytic activity">
    <reaction evidence="8">
        <text>L-threonyl-[protein] + ATP = O-phospho-L-threonyl-[protein] + ADP + H(+)</text>
        <dbReference type="Rhea" id="RHEA:46608"/>
        <dbReference type="Rhea" id="RHEA-COMP:11060"/>
        <dbReference type="Rhea" id="RHEA-COMP:11605"/>
        <dbReference type="ChEBI" id="CHEBI:15378"/>
        <dbReference type="ChEBI" id="CHEBI:30013"/>
        <dbReference type="ChEBI" id="CHEBI:30616"/>
        <dbReference type="ChEBI" id="CHEBI:61977"/>
        <dbReference type="ChEBI" id="CHEBI:456216"/>
        <dbReference type="EC" id="2.7.11.1"/>
    </reaction>
</comment>
<dbReference type="SMART" id="SM00220">
    <property type="entry name" value="S_TKc"/>
    <property type="match status" value="1"/>
</dbReference>
<evidence type="ECO:0000256" key="7">
    <source>
        <dbReference type="ARBA" id="ARBA00022840"/>
    </source>
</evidence>
<feature type="compositionally biased region" description="Low complexity" evidence="11">
    <location>
        <begin position="371"/>
        <end position="391"/>
    </location>
</feature>
<dbReference type="PANTHER" id="PTHR48012:SF10">
    <property type="entry name" value="FI20177P1"/>
    <property type="match status" value="1"/>
</dbReference>
<sequence length="496" mass="55278">MRVTREKKPPISSSSTPSTPSPKPNQASEYRLSKCIGRGNFGDVYRAEQKSTSKVVAIKVVNLDESPDDVKQIIKEIHFLSKLRNPNIIQYIESFSQEYNMYIVMEYCAGGSCSDLLKFHKKLPEDVVGYIIKRVLMGLRYLHLEHKVHRDIKLANVLLTETAEVKLGDFGVSTEITMTKMKKKTFVGTPFWMAPEVITRARVGESANNASTNGGDVDGYDEKADIWSTGITTIELVTGAPPLSQYDPLKILFDIPKQRPPTLLGYDCSSLIKDFVKYCLIKDPKQRPCANFLLHHHFLTRNNGNNTAWNDNARTKLMRLIAKKMVHDNHKPGYKPRFGIANSRLDKDKENVETPIEWEFNETLIQKDSKLAVSSSKTSASSTSSSPSTASSRDKKNGGCGGETRSVSGSSYYGTNAAAGTGAAGAHNGDNISLISSYNSKGELLFSCLERVHLRARDESTKLGVEEFINNVHKFEKENPGFCTAVIEEVMKYIRE</sequence>
<dbReference type="EMBL" id="QLNQ01000029">
    <property type="protein sequence ID" value="RCK55961.1"/>
    <property type="molecule type" value="Genomic_DNA"/>
</dbReference>
<dbReference type="InterPro" id="IPR017441">
    <property type="entry name" value="Protein_kinase_ATP_BS"/>
</dbReference>
<evidence type="ECO:0000256" key="4">
    <source>
        <dbReference type="ARBA" id="ARBA00022679"/>
    </source>
</evidence>
<feature type="binding site" evidence="10">
    <location>
        <position position="59"/>
    </location>
    <ligand>
        <name>ATP</name>
        <dbReference type="ChEBI" id="CHEBI:30616"/>
    </ligand>
</feature>
<keyword evidence="5 10" id="KW-0547">Nucleotide-binding</keyword>
<dbReference type="FunFam" id="3.30.200.20:FF:000042">
    <property type="entry name" value="Aurora kinase A"/>
    <property type="match status" value="1"/>
</dbReference>
<keyword evidence="7 10" id="KW-0067">ATP-binding</keyword>
<dbReference type="PROSITE" id="PS50011">
    <property type="entry name" value="PROTEIN_KINASE_DOM"/>
    <property type="match status" value="1"/>
</dbReference>
<dbReference type="GO" id="GO:0005524">
    <property type="term" value="F:ATP binding"/>
    <property type="evidence" value="ECO:0007669"/>
    <property type="project" value="UniProtKB-UniRule"/>
</dbReference>
<evidence type="ECO:0000259" key="12">
    <source>
        <dbReference type="PROSITE" id="PS50011"/>
    </source>
</evidence>
<dbReference type="OrthoDB" id="248923at2759"/>
<dbReference type="InterPro" id="IPR011009">
    <property type="entry name" value="Kinase-like_dom_sf"/>
</dbReference>
<comment type="catalytic activity">
    <reaction evidence="9">
        <text>L-seryl-[protein] + ATP = O-phospho-L-seryl-[protein] + ADP + H(+)</text>
        <dbReference type="Rhea" id="RHEA:17989"/>
        <dbReference type="Rhea" id="RHEA-COMP:9863"/>
        <dbReference type="Rhea" id="RHEA-COMP:11604"/>
        <dbReference type="ChEBI" id="CHEBI:15378"/>
        <dbReference type="ChEBI" id="CHEBI:29999"/>
        <dbReference type="ChEBI" id="CHEBI:30616"/>
        <dbReference type="ChEBI" id="CHEBI:83421"/>
        <dbReference type="ChEBI" id="CHEBI:456216"/>
        <dbReference type="EC" id="2.7.11.1"/>
    </reaction>
</comment>
<dbReference type="GO" id="GO:0004674">
    <property type="term" value="F:protein serine/threonine kinase activity"/>
    <property type="evidence" value="ECO:0007669"/>
    <property type="project" value="UniProtKB-KW"/>
</dbReference>
<dbReference type="GO" id="GO:0005737">
    <property type="term" value="C:cytoplasm"/>
    <property type="evidence" value="ECO:0007669"/>
    <property type="project" value="TreeGrafter"/>
</dbReference>
<dbReference type="PANTHER" id="PTHR48012">
    <property type="entry name" value="STERILE20-LIKE KINASE, ISOFORM B-RELATED"/>
    <property type="match status" value="1"/>
</dbReference>
<dbReference type="Pfam" id="PF00069">
    <property type="entry name" value="Pkinase"/>
    <property type="match status" value="1"/>
</dbReference>
<protein>
    <recommendedName>
        <fullName evidence="2">non-specific serine/threonine protein kinase</fullName>
        <ecNumber evidence="2">2.7.11.1</ecNumber>
    </recommendedName>
</protein>
<evidence type="ECO:0000256" key="9">
    <source>
        <dbReference type="ARBA" id="ARBA00048679"/>
    </source>
</evidence>
<evidence type="ECO:0000256" key="3">
    <source>
        <dbReference type="ARBA" id="ARBA00022527"/>
    </source>
</evidence>
<dbReference type="STRING" id="5486.A0A367XT29"/>
<accession>A0A367XT29</accession>
<feature type="region of interest" description="Disordered" evidence="11">
    <location>
        <begin position="371"/>
        <end position="405"/>
    </location>
</feature>
<gene>
    <name evidence="13" type="primary">SPS1_0</name>
    <name evidence="13" type="ORF">Cantr_05161</name>
</gene>
<dbReference type="GO" id="GO:0030447">
    <property type="term" value="P:filamentous growth"/>
    <property type="evidence" value="ECO:0007669"/>
    <property type="project" value="UniProtKB-ARBA"/>
</dbReference>
<comment type="caution">
    <text evidence="13">The sequence shown here is derived from an EMBL/GenBank/DDBJ whole genome shotgun (WGS) entry which is preliminary data.</text>
</comment>
<reference evidence="13 14" key="1">
    <citation type="submission" date="2018-06" db="EMBL/GenBank/DDBJ databases">
        <title>Whole genome sequencing of Candida tropicalis (genome annotated by CSBL at Korea University).</title>
        <authorList>
            <person name="Ahn J."/>
        </authorList>
    </citation>
    <scope>NUCLEOTIDE SEQUENCE [LARGE SCALE GENOMIC DNA]</scope>
    <source>
        <strain evidence="13 14">ATCC 20962</strain>
    </source>
</reference>
<evidence type="ECO:0000256" key="1">
    <source>
        <dbReference type="ARBA" id="ARBA00008874"/>
    </source>
</evidence>
<evidence type="ECO:0000313" key="14">
    <source>
        <dbReference type="Proteomes" id="UP000253472"/>
    </source>
</evidence>
<evidence type="ECO:0000313" key="13">
    <source>
        <dbReference type="EMBL" id="RCK55961.1"/>
    </source>
</evidence>
<proteinExistence type="inferred from homology"/>
<dbReference type="AlphaFoldDB" id="A0A367XT29"/>